<evidence type="ECO:0000256" key="3">
    <source>
        <dbReference type="ARBA" id="ARBA00022692"/>
    </source>
</evidence>
<keyword evidence="5 7" id="KW-1133">Transmembrane helix</keyword>
<feature type="transmembrane region" description="Helical" evidence="7">
    <location>
        <begin position="246"/>
        <end position="268"/>
    </location>
</feature>
<dbReference type="RefSeq" id="WP_125584955.1">
    <property type="nucleotide sequence ID" value="NZ_JBHTMO010000013.1"/>
</dbReference>
<evidence type="ECO:0000256" key="2">
    <source>
        <dbReference type="ARBA" id="ARBA00022448"/>
    </source>
</evidence>
<feature type="transmembrane region" description="Helical" evidence="7">
    <location>
        <begin position="132"/>
        <end position="153"/>
    </location>
</feature>
<feature type="transmembrane region" description="Helical" evidence="7">
    <location>
        <begin position="205"/>
        <end position="225"/>
    </location>
</feature>
<dbReference type="Pfam" id="PF00324">
    <property type="entry name" value="AA_permease"/>
    <property type="match status" value="1"/>
</dbReference>
<keyword evidence="3 7" id="KW-0812">Transmembrane</keyword>
<comment type="subcellular location">
    <subcellularLocation>
        <location evidence="1">Membrane</location>
        <topology evidence="1">Multi-pass membrane protein</topology>
    </subcellularLocation>
</comment>
<sequence length="483" mass="51872">MSTKSNASGEAGSVKRSLQTRHLSMIALGGSIGTGLFVTSGSTIATAGPGGALLAYMAIGIMVYFLMTSLGEMATYMPVSGSFAEYATRFVDPAAGFALGWNYWFNWAITLAVDISTTAILMHFWLPHVPGWLFSVGFLALIFILNVISVKAFGETEYWLAMIKVITVLVFLAVGLLTIIGVLGGGQAIGLRNFTVGDAPFHGGWPAGLSVFVVAGFSFQGTELIGITAVESATPETSIPKAIKEVFWRILIFYILAIAVIAALIPYMDPNLLGASETHVAMSPFTLVFQRIGLAGAASLMNAVILTSVLSSANSGMYASTRMLWAMGANGMAPRIYGKTNRRGVPLPALLLTTLVGALTFLTSILGTNVYQLLVAASGLTGFIAWIGIAVSHLRFRRALIKQGHSVDELVYHAKMFPFGPLLALVLGIVVIIGQDIPSLKAFAWDKLIISYMSIPLFIVLFTWYKLRHHTHLIPLDEIKLKD</sequence>
<comment type="caution">
    <text evidence="9">The sequence shown here is derived from an EMBL/GenBank/DDBJ whole genome shotgun (WGS) entry which is preliminary data.</text>
</comment>
<dbReference type="InterPro" id="IPR050524">
    <property type="entry name" value="APC_YAT"/>
</dbReference>
<dbReference type="PANTHER" id="PTHR43341">
    <property type="entry name" value="AMINO ACID PERMEASE"/>
    <property type="match status" value="1"/>
</dbReference>
<dbReference type="Gene3D" id="1.20.1740.10">
    <property type="entry name" value="Amino acid/polyamine transporter I"/>
    <property type="match status" value="1"/>
</dbReference>
<evidence type="ECO:0000256" key="7">
    <source>
        <dbReference type="SAM" id="Phobius"/>
    </source>
</evidence>
<dbReference type="EMBL" id="JBHTMO010000013">
    <property type="protein sequence ID" value="MFD1392916.1"/>
    <property type="molecule type" value="Genomic_DNA"/>
</dbReference>
<feature type="transmembrane region" description="Helical" evidence="7">
    <location>
        <begin position="23"/>
        <end position="44"/>
    </location>
</feature>
<feature type="transmembrane region" description="Helical" evidence="7">
    <location>
        <begin position="373"/>
        <end position="396"/>
    </location>
</feature>
<gene>
    <name evidence="9" type="ORF">ACFQ3L_04830</name>
</gene>
<keyword evidence="2" id="KW-0813">Transport</keyword>
<feature type="transmembrane region" description="Helical" evidence="7">
    <location>
        <begin position="104"/>
        <end position="126"/>
    </location>
</feature>
<evidence type="ECO:0000256" key="4">
    <source>
        <dbReference type="ARBA" id="ARBA00022970"/>
    </source>
</evidence>
<feature type="domain" description="Amino acid permease/ SLC12A" evidence="8">
    <location>
        <begin position="22"/>
        <end position="470"/>
    </location>
</feature>
<feature type="transmembrane region" description="Helical" evidence="7">
    <location>
        <begin position="288"/>
        <end position="313"/>
    </location>
</feature>
<accession>A0ABW4B7L5</accession>
<keyword evidence="10" id="KW-1185">Reference proteome</keyword>
<dbReference type="InterPro" id="IPR004840">
    <property type="entry name" value="Amino_acid_permease_CS"/>
</dbReference>
<feature type="transmembrane region" description="Helical" evidence="7">
    <location>
        <begin position="417"/>
        <end position="437"/>
    </location>
</feature>
<organism evidence="9 10">
    <name type="scientific">Lacticaseibacillus jixianensis</name>
    <dbReference type="NCBI Taxonomy" id="2486012"/>
    <lineage>
        <taxon>Bacteria</taxon>
        <taxon>Bacillati</taxon>
        <taxon>Bacillota</taxon>
        <taxon>Bacilli</taxon>
        <taxon>Lactobacillales</taxon>
        <taxon>Lactobacillaceae</taxon>
        <taxon>Lacticaseibacillus</taxon>
    </lineage>
</organism>
<feature type="transmembrane region" description="Helical" evidence="7">
    <location>
        <begin position="345"/>
        <end position="367"/>
    </location>
</feature>
<feature type="transmembrane region" description="Helical" evidence="7">
    <location>
        <begin position="165"/>
        <end position="185"/>
    </location>
</feature>
<keyword evidence="4" id="KW-0029">Amino-acid transport</keyword>
<evidence type="ECO:0000256" key="1">
    <source>
        <dbReference type="ARBA" id="ARBA00004141"/>
    </source>
</evidence>
<reference evidence="10" key="1">
    <citation type="journal article" date="2019" name="Int. J. Syst. Evol. Microbiol.">
        <title>The Global Catalogue of Microorganisms (GCM) 10K type strain sequencing project: providing services to taxonomists for standard genome sequencing and annotation.</title>
        <authorList>
            <consortium name="The Broad Institute Genomics Platform"/>
            <consortium name="The Broad Institute Genome Sequencing Center for Infectious Disease"/>
            <person name="Wu L."/>
            <person name="Ma J."/>
        </authorList>
    </citation>
    <scope>NUCLEOTIDE SEQUENCE [LARGE SCALE GENOMIC DNA]</scope>
    <source>
        <strain evidence="10">CCM 8911</strain>
    </source>
</reference>
<evidence type="ECO:0000256" key="6">
    <source>
        <dbReference type="ARBA" id="ARBA00023136"/>
    </source>
</evidence>
<proteinExistence type="predicted"/>
<evidence type="ECO:0000256" key="5">
    <source>
        <dbReference type="ARBA" id="ARBA00022989"/>
    </source>
</evidence>
<name>A0ABW4B7L5_9LACO</name>
<keyword evidence="6 7" id="KW-0472">Membrane</keyword>
<dbReference type="InterPro" id="IPR004841">
    <property type="entry name" value="AA-permease/SLC12A_dom"/>
</dbReference>
<feature type="transmembrane region" description="Helical" evidence="7">
    <location>
        <begin position="449"/>
        <end position="467"/>
    </location>
</feature>
<evidence type="ECO:0000313" key="10">
    <source>
        <dbReference type="Proteomes" id="UP001597249"/>
    </source>
</evidence>
<evidence type="ECO:0000259" key="8">
    <source>
        <dbReference type="Pfam" id="PF00324"/>
    </source>
</evidence>
<feature type="transmembrane region" description="Helical" evidence="7">
    <location>
        <begin position="50"/>
        <end position="67"/>
    </location>
</feature>
<dbReference type="Proteomes" id="UP001597249">
    <property type="component" value="Unassembled WGS sequence"/>
</dbReference>
<dbReference type="PANTHER" id="PTHR43341:SF1">
    <property type="entry name" value="GENERAL AMINO-ACID PERMEASE GAP1"/>
    <property type="match status" value="1"/>
</dbReference>
<dbReference type="PROSITE" id="PS00218">
    <property type="entry name" value="AMINO_ACID_PERMEASE_1"/>
    <property type="match status" value="1"/>
</dbReference>
<dbReference type="PIRSF" id="PIRSF006060">
    <property type="entry name" value="AA_transporter"/>
    <property type="match status" value="1"/>
</dbReference>
<protein>
    <submittedName>
        <fullName evidence="9">Amino acid permease</fullName>
    </submittedName>
</protein>
<evidence type="ECO:0000313" key="9">
    <source>
        <dbReference type="EMBL" id="MFD1392916.1"/>
    </source>
</evidence>